<comment type="caution">
    <text evidence="2">The sequence shown here is derived from an EMBL/GenBank/DDBJ whole genome shotgun (WGS) entry which is preliminary data.</text>
</comment>
<accession>A0ABR4IZW4</accession>
<feature type="compositionally biased region" description="Polar residues" evidence="1">
    <location>
        <begin position="348"/>
        <end position="386"/>
    </location>
</feature>
<feature type="region of interest" description="Disordered" evidence="1">
    <location>
        <begin position="41"/>
        <end position="68"/>
    </location>
</feature>
<evidence type="ECO:0000313" key="2">
    <source>
        <dbReference type="EMBL" id="KAL2832407.1"/>
    </source>
</evidence>
<keyword evidence="3" id="KW-1185">Reference proteome</keyword>
<organism evidence="2 3">
    <name type="scientific">Aspergillus cavernicola</name>
    <dbReference type="NCBI Taxonomy" id="176166"/>
    <lineage>
        <taxon>Eukaryota</taxon>
        <taxon>Fungi</taxon>
        <taxon>Dikarya</taxon>
        <taxon>Ascomycota</taxon>
        <taxon>Pezizomycotina</taxon>
        <taxon>Eurotiomycetes</taxon>
        <taxon>Eurotiomycetidae</taxon>
        <taxon>Eurotiales</taxon>
        <taxon>Aspergillaceae</taxon>
        <taxon>Aspergillus</taxon>
        <taxon>Aspergillus subgen. Nidulantes</taxon>
    </lineage>
</organism>
<dbReference type="Proteomes" id="UP001610335">
    <property type="component" value="Unassembled WGS sequence"/>
</dbReference>
<gene>
    <name evidence="2" type="ORF">BDW59DRAFT_157238</name>
</gene>
<feature type="region of interest" description="Disordered" evidence="1">
    <location>
        <begin position="432"/>
        <end position="451"/>
    </location>
</feature>
<protein>
    <recommendedName>
        <fullName evidence="4">Ig-like domain-containing protein</fullName>
    </recommendedName>
</protein>
<feature type="compositionally biased region" description="Polar residues" evidence="1">
    <location>
        <begin position="442"/>
        <end position="451"/>
    </location>
</feature>
<evidence type="ECO:0000313" key="3">
    <source>
        <dbReference type="Proteomes" id="UP001610335"/>
    </source>
</evidence>
<feature type="region of interest" description="Disordered" evidence="1">
    <location>
        <begin position="401"/>
        <end position="420"/>
    </location>
</feature>
<evidence type="ECO:0000256" key="1">
    <source>
        <dbReference type="SAM" id="MobiDB-lite"/>
    </source>
</evidence>
<evidence type="ECO:0008006" key="4">
    <source>
        <dbReference type="Google" id="ProtNLM"/>
    </source>
</evidence>
<proteinExistence type="predicted"/>
<sequence length="558" mass="63645">MAEKPTSRFSFRNTLKSIQTTVKKHVKKHISHKYRRICSSSSSFSSFSSPSPPPPSSFRPMQERSAPMPARKDLDILCHDSSPILSIHKISEPQTPRFLYKPEETESVYTNNENSHEPSHETKSLQIQHLASRLNPLEVFPRSQTIVSLKSKSVFARSRLPTPTGPPKEDLYSHSVYQREGRRNVLSPLGRQCTMRSQDTLNIQNILEKMRRSSTQETISTQSQDRPLSILLRPTVEYREEDDTKRTFAVRKVLAPTPRLVSILVGEEQPGHDGYSSSQCLLLPRCYRARNNVSFFKTNTDEATMNTMASPKSIRSTRAFENLKTQQPQRTKLPMPKQKAKPSPGKLTDQNWKTQSQTQMQEHVKENTPTTYVTHTQQPRGISPPNTRGYANTHRIAKGPVSKIPLVSPGSTRRKVQTDKMVPEPLQIRKARHHTSHFSRIPNRSSTRKNPILTSHLTLPSQVETAMSSGYWLGRFMTLTNAFHYEDSFGEPDISTGFEMPSSYSRPFHISDDGDLAAYRAKRAFMALENLCATEEASESLREFRDGYIKRFGDKWML</sequence>
<name>A0ABR4IZW4_9EURO</name>
<reference evidence="2 3" key="1">
    <citation type="submission" date="2024-07" db="EMBL/GenBank/DDBJ databases">
        <title>Section-level genome sequencing and comparative genomics of Aspergillus sections Usti and Cavernicolus.</title>
        <authorList>
            <consortium name="Lawrence Berkeley National Laboratory"/>
            <person name="Nybo J.L."/>
            <person name="Vesth T.C."/>
            <person name="Theobald S."/>
            <person name="Frisvad J.C."/>
            <person name="Larsen T.O."/>
            <person name="Kjaerboelling I."/>
            <person name="Rothschild-Mancinelli K."/>
            <person name="Lyhne E.K."/>
            <person name="Kogle M.E."/>
            <person name="Barry K."/>
            <person name="Clum A."/>
            <person name="Na H."/>
            <person name="Ledsgaard L."/>
            <person name="Lin J."/>
            <person name="Lipzen A."/>
            <person name="Kuo A."/>
            <person name="Riley R."/>
            <person name="Mondo S."/>
            <person name="LaButti K."/>
            <person name="Haridas S."/>
            <person name="Pangalinan J."/>
            <person name="Salamov A.A."/>
            <person name="Simmons B.A."/>
            <person name="Magnuson J.K."/>
            <person name="Chen J."/>
            <person name="Drula E."/>
            <person name="Henrissat B."/>
            <person name="Wiebenga A."/>
            <person name="Lubbers R.J."/>
            <person name="Gomes A.C."/>
            <person name="Makela M.R."/>
            <person name="Stajich J."/>
            <person name="Grigoriev I.V."/>
            <person name="Mortensen U.H."/>
            <person name="De vries R.P."/>
            <person name="Baker S.E."/>
            <person name="Andersen M.R."/>
        </authorList>
    </citation>
    <scope>NUCLEOTIDE SEQUENCE [LARGE SCALE GENOMIC DNA]</scope>
    <source>
        <strain evidence="2 3">CBS 600.67</strain>
    </source>
</reference>
<dbReference type="EMBL" id="JBFXLS010000006">
    <property type="protein sequence ID" value="KAL2832407.1"/>
    <property type="molecule type" value="Genomic_DNA"/>
</dbReference>
<feature type="region of interest" description="Disordered" evidence="1">
    <location>
        <begin position="324"/>
        <end position="386"/>
    </location>
</feature>